<feature type="compositionally biased region" description="Basic and acidic residues" evidence="1">
    <location>
        <begin position="50"/>
        <end position="64"/>
    </location>
</feature>
<evidence type="ECO:0000313" key="2">
    <source>
        <dbReference type="EMBL" id="OAE25120.1"/>
    </source>
</evidence>
<dbReference type="AlphaFoldDB" id="A0A176VWE3"/>
<name>A0A176VWE3_MARPO</name>
<dbReference type="Proteomes" id="UP000077202">
    <property type="component" value="Unassembled WGS sequence"/>
</dbReference>
<dbReference type="Pfam" id="PF13917">
    <property type="entry name" value="zf-CCHC_3"/>
    <property type="match status" value="1"/>
</dbReference>
<feature type="compositionally biased region" description="Basic residues" evidence="1">
    <location>
        <begin position="255"/>
        <end position="269"/>
    </location>
</feature>
<protein>
    <submittedName>
        <fullName evidence="2">Uncharacterized protein</fullName>
    </submittedName>
</protein>
<comment type="caution">
    <text evidence="2">The sequence shown here is derived from an EMBL/GenBank/DDBJ whole genome shotgun (WGS) entry which is preliminary data.</text>
</comment>
<dbReference type="EMBL" id="LVLJ01002403">
    <property type="protein sequence ID" value="OAE25120.1"/>
    <property type="molecule type" value="Genomic_DNA"/>
</dbReference>
<evidence type="ECO:0000256" key="1">
    <source>
        <dbReference type="SAM" id="MobiDB-lite"/>
    </source>
</evidence>
<feature type="compositionally biased region" description="Acidic residues" evidence="1">
    <location>
        <begin position="223"/>
        <end position="241"/>
    </location>
</feature>
<feature type="compositionally biased region" description="Basic and acidic residues" evidence="1">
    <location>
        <begin position="149"/>
        <end position="166"/>
    </location>
</feature>
<feature type="region of interest" description="Disordered" evidence="1">
    <location>
        <begin position="35"/>
        <end position="64"/>
    </location>
</feature>
<sequence>MSTKKENADAAAAAADRIKAAALSAAKGLSRAQAERAAAAAARNVNAYGQKEEGPSRWQERKEAKRQMYLMSTEKAVKLGVRKDPRSTAGPDLSKQCQKCFQMGHWTYECKNERVYMSRPSRTQQLKNPKLRPKLIDSLDDIAPANQRITEEEVPREKPSKKSDSMKRKRRRSSGSDSRGSSAVEEYSSDGSDPSSSTTSESSSDATSSRSSASSSTSTGSDTESESETETESDTDSDTASDSETRSDSASESSHRKKRRHVSYKKHNSSRKESTFPPLAPYQKSPSHHLTPTIYNPTLQEPQGEPGQRGTSWRASDSGPGGTFTFTLHDLPSVRTAM</sequence>
<dbReference type="InterPro" id="IPR039715">
    <property type="entry name" value="ZCCHC10"/>
</dbReference>
<dbReference type="PANTHER" id="PTHR13491">
    <property type="entry name" value="ZCCHC10 PROTEIN"/>
    <property type="match status" value="1"/>
</dbReference>
<feature type="compositionally biased region" description="Polar residues" evidence="1">
    <location>
        <begin position="284"/>
        <end position="301"/>
    </location>
</feature>
<proteinExistence type="predicted"/>
<gene>
    <name evidence="2" type="ORF">AXG93_3217s1360</name>
</gene>
<evidence type="ECO:0000313" key="3">
    <source>
        <dbReference type="Proteomes" id="UP000077202"/>
    </source>
</evidence>
<dbReference type="PANTHER" id="PTHR13491:SF0">
    <property type="entry name" value="ZINC FINGER CCHC DOMAIN-CONTAINING PROTEIN 10"/>
    <property type="match status" value="1"/>
</dbReference>
<accession>A0A176VWE3</accession>
<keyword evidence="3" id="KW-1185">Reference proteome</keyword>
<reference evidence="2" key="1">
    <citation type="submission" date="2016-03" db="EMBL/GenBank/DDBJ databases">
        <title>Mechanisms controlling the formation of the plant cell surface in tip-growing cells are functionally conserved among land plants.</title>
        <authorList>
            <person name="Honkanen S."/>
            <person name="Jones V.A."/>
            <person name="Morieri G."/>
            <person name="Champion C."/>
            <person name="Hetherington A.J."/>
            <person name="Kelly S."/>
            <person name="Saint-Marcoux D."/>
            <person name="Proust H."/>
            <person name="Prescott H."/>
            <person name="Dolan L."/>
        </authorList>
    </citation>
    <scope>NUCLEOTIDE SEQUENCE [LARGE SCALE GENOMIC DNA]</scope>
    <source>
        <tissue evidence="2">Whole gametophyte</tissue>
    </source>
</reference>
<organism evidence="2 3">
    <name type="scientific">Marchantia polymorpha subsp. ruderalis</name>
    <dbReference type="NCBI Taxonomy" id="1480154"/>
    <lineage>
        <taxon>Eukaryota</taxon>
        <taxon>Viridiplantae</taxon>
        <taxon>Streptophyta</taxon>
        <taxon>Embryophyta</taxon>
        <taxon>Marchantiophyta</taxon>
        <taxon>Marchantiopsida</taxon>
        <taxon>Marchantiidae</taxon>
        <taxon>Marchantiales</taxon>
        <taxon>Marchantiaceae</taxon>
        <taxon>Marchantia</taxon>
    </lineage>
</organism>
<feature type="compositionally biased region" description="Low complexity" evidence="1">
    <location>
        <begin position="189"/>
        <end position="222"/>
    </location>
</feature>
<feature type="region of interest" description="Disordered" evidence="1">
    <location>
        <begin position="114"/>
        <end position="338"/>
    </location>
</feature>